<dbReference type="AlphaFoldDB" id="A0A2P2Q7X0"/>
<protein>
    <submittedName>
        <fullName evidence="1">Uncharacterized protein</fullName>
    </submittedName>
</protein>
<name>A0A2P2Q7X0_RHIMU</name>
<accession>A0A2P2Q7X0</accession>
<proteinExistence type="predicted"/>
<organism evidence="1">
    <name type="scientific">Rhizophora mucronata</name>
    <name type="common">Asiatic mangrove</name>
    <dbReference type="NCBI Taxonomy" id="61149"/>
    <lineage>
        <taxon>Eukaryota</taxon>
        <taxon>Viridiplantae</taxon>
        <taxon>Streptophyta</taxon>
        <taxon>Embryophyta</taxon>
        <taxon>Tracheophyta</taxon>
        <taxon>Spermatophyta</taxon>
        <taxon>Magnoliopsida</taxon>
        <taxon>eudicotyledons</taxon>
        <taxon>Gunneridae</taxon>
        <taxon>Pentapetalae</taxon>
        <taxon>rosids</taxon>
        <taxon>fabids</taxon>
        <taxon>Malpighiales</taxon>
        <taxon>Rhizophoraceae</taxon>
        <taxon>Rhizophora</taxon>
    </lineage>
</organism>
<evidence type="ECO:0000313" key="1">
    <source>
        <dbReference type="EMBL" id="MBX63081.1"/>
    </source>
</evidence>
<reference evidence="1" key="1">
    <citation type="submission" date="2018-02" db="EMBL/GenBank/DDBJ databases">
        <title>Rhizophora mucronata_Transcriptome.</title>
        <authorList>
            <person name="Meera S.P."/>
            <person name="Sreeshan A."/>
            <person name="Augustine A."/>
        </authorList>
    </citation>
    <scope>NUCLEOTIDE SEQUENCE</scope>
    <source>
        <tissue evidence="1">Leaf</tissue>
    </source>
</reference>
<sequence>MWKFHKKLGVPIKHQKKTRCESQASLLASLKHKLSTKDSISIIHKTRRLFQD</sequence>
<dbReference type="EMBL" id="GGEC01082597">
    <property type="protein sequence ID" value="MBX63081.1"/>
    <property type="molecule type" value="Transcribed_RNA"/>
</dbReference>